<dbReference type="KEGG" id="csg:Cylst_5345"/>
<dbReference type="RefSeq" id="WP_015210605.1">
    <property type="nucleotide sequence ID" value="NC_019757.1"/>
</dbReference>
<evidence type="ECO:0000313" key="2">
    <source>
        <dbReference type="Proteomes" id="UP000010475"/>
    </source>
</evidence>
<protein>
    <submittedName>
        <fullName evidence="1">Uncharacterized protein</fullName>
    </submittedName>
</protein>
<reference evidence="1 2" key="1">
    <citation type="submission" date="2012-06" db="EMBL/GenBank/DDBJ databases">
        <title>Finished chromosome of genome of Cylindrospermum stagnale PCC 7417.</title>
        <authorList>
            <consortium name="US DOE Joint Genome Institute"/>
            <person name="Gugger M."/>
            <person name="Coursin T."/>
            <person name="Rippka R."/>
            <person name="Tandeau De Marsac N."/>
            <person name="Huntemann M."/>
            <person name="Wei C.-L."/>
            <person name="Han J."/>
            <person name="Detter J.C."/>
            <person name="Han C."/>
            <person name="Tapia R."/>
            <person name="Chen A."/>
            <person name="Kyrpides N."/>
            <person name="Mavromatis K."/>
            <person name="Markowitz V."/>
            <person name="Szeto E."/>
            <person name="Ivanova N."/>
            <person name="Pagani I."/>
            <person name="Pati A."/>
            <person name="Goodwin L."/>
            <person name="Nordberg H.P."/>
            <person name="Cantor M.N."/>
            <person name="Hua S.X."/>
            <person name="Woyke T."/>
            <person name="Kerfeld C.A."/>
        </authorList>
    </citation>
    <scope>NUCLEOTIDE SEQUENCE [LARGE SCALE GENOMIC DNA]</scope>
    <source>
        <strain evidence="1 2">PCC 7417</strain>
    </source>
</reference>
<proteinExistence type="predicted"/>
<keyword evidence="2" id="KW-1185">Reference proteome</keyword>
<dbReference type="OrthoDB" id="495847at2"/>
<organism evidence="1 2">
    <name type="scientific">Cylindrospermum stagnale PCC 7417</name>
    <dbReference type="NCBI Taxonomy" id="56107"/>
    <lineage>
        <taxon>Bacteria</taxon>
        <taxon>Bacillati</taxon>
        <taxon>Cyanobacteriota</taxon>
        <taxon>Cyanophyceae</taxon>
        <taxon>Nostocales</taxon>
        <taxon>Nostocaceae</taxon>
        <taxon>Cylindrospermum</taxon>
    </lineage>
</organism>
<sequence>MTTIVITDLHPIDEKTFLHELTSEQINAISGNGILTLWSNDPDIALSTFHDGMNNTSTTYHSPFGLYDNKIFTVDFSRMTIYLVI</sequence>
<accession>K9X3Y5</accession>
<gene>
    <name evidence="1" type="ORF">Cylst_5345</name>
</gene>
<name>K9X3Y5_9NOST</name>
<dbReference type="AlphaFoldDB" id="K9X3Y5"/>
<evidence type="ECO:0000313" key="1">
    <source>
        <dbReference type="EMBL" id="AFZ27370.1"/>
    </source>
</evidence>
<dbReference type="HOGENOM" id="CLU_2505511_0_0_3"/>
<dbReference type="eggNOG" id="ENOG5032GHH">
    <property type="taxonomic scope" value="Bacteria"/>
</dbReference>
<dbReference type="Proteomes" id="UP000010475">
    <property type="component" value="Chromosome"/>
</dbReference>
<dbReference type="EMBL" id="CP003642">
    <property type="protein sequence ID" value="AFZ27370.1"/>
    <property type="molecule type" value="Genomic_DNA"/>
</dbReference>